<sequence>MGNKSITDYSSKDPDPNLMRVGVLLKAGNWKTQLTDHEYELLIAGILNDRVQLHELVINGYLLKKDSLYLVIETHCSDGTRSLNHAFSRMEERVRQYMQTRWLARNIPAPEILPDTTEDQTPFFERHPLTDQHLIQLITGGKATLPYNDPHIAEIKESIRSARFCSALDYAGGQGPVLVKLIKHNKESL</sequence>
<dbReference type="AlphaFoldDB" id="A0A1T4P781"/>
<dbReference type="Proteomes" id="UP000190888">
    <property type="component" value="Unassembled WGS sequence"/>
</dbReference>
<gene>
    <name evidence="1" type="ORF">SAMN04488132_105190</name>
</gene>
<dbReference type="STRING" id="413434.SAMN04488132_105190"/>
<evidence type="ECO:0000313" key="2">
    <source>
        <dbReference type="Proteomes" id="UP000190888"/>
    </source>
</evidence>
<protein>
    <submittedName>
        <fullName evidence="1">Uncharacterized protein</fullName>
    </submittedName>
</protein>
<name>A0A1T4P781_9BACT</name>
<accession>A0A1T4P781</accession>
<dbReference type="OrthoDB" id="798985at2"/>
<dbReference type="RefSeq" id="WP_078831512.1">
    <property type="nucleotide sequence ID" value="NZ_FUWH01000005.1"/>
</dbReference>
<keyword evidence="2" id="KW-1185">Reference proteome</keyword>
<reference evidence="1 2" key="1">
    <citation type="submission" date="2017-02" db="EMBL/GenBank/DDBJ databases">
        <authorList>
            <person name="Peterson S.W."/>
        </authorList>
    </citation>
    <scope>NUCLEOTIDE SEQUENCE [LARGE SCALE GENOMIC DNA]</scope>
    <source>
        <strain evidence="1 2">DSM 22335</strain>
    </source>
</reference>
<evidence type="ECO:0000313" key="1">
    <source>
        <dbReference type="EMBL" id="SJZ87319.1"/>
    </source>
</evidence>
<organism evidence="1 2">
    <name type="scientific">Sediminibacterium ginsengisoli</name>
    <dbReference type="NCBI Taxonomy" id="413434"/>
    <lineage>
        <taxon>Bacteria</taxon>
        <taxon>Pseudomonadati</taxon>
        <taxon>Bacteroidota</taxon>
        <taxon>Chitinophagia</taxon>
        <taxon>Chitinophagales</taxon>
        <taxon>Chitinophagaceae</taxon>
        <taxon>Sediminibacterium</taxon>
    </lineage>
</organism>
<proteinExistence type="predicted"/>
<dbReference type="EMBL" id="FUWH01000005">
    <property type="protein sequence ID" value="SJZ87319.1"/>
    <property type="molecule type" value="Genomic_DNA"/>
</dbReference>